<dbReference type="Proteomes" id="UP001497535">
    <property type="component" value="Unassembled WGS sequence"/>
</dbReference>
<proteinExistence type="predicted"/>
<protein>
    <submittedName>
        <fullName evidence="1">Uncharacterized protein</fullName>
    </submittedName>
</protein>
<accession>A0ACB0YC30</accession>
<evidence type="ECO:0000313" key="2">
    <source>
        <dbReference type="Proteomes" id="UP001497535"/>
    </source>
</evidence>
<keyword evidence="2" id="KW-1185">Reference proteome</keyword>
<dbReference type="EMBL" id="CAVMJV010000010">
    <property type="protein sequence ID" value="CAK5040591.1"/>
    <property type="molecule type" value="Genomic_DNA"/>
</dbReference>
<reference evidence="1" key="1">
    <citation type="submission" date="2023-11" db="EMBL/GenBank/DDBJ databases">
        <authorList>
            <person name="Poullet M."/>
        </authorList>
    </citation>
    <scope>NUCLEOTIDE SEQUENCE</scope>
    <source>
        <strain evidence="1">E1834</strain>
    </source>
</reference>
<evidence type="ECO:0000313" key="1">
    <source>
        <dbReference type="EMBL" id="CAK5040591.1"/>
    </source>
</evidence>
<organism evidence="1 2">
    <name type="scientific">Meloidogyne enterolobii</name>
    <name type="common">Root-knot nematode worm</name>
    <name type="synonym">Meloidogyne mayaguensis</name>
    <dbReference type="NCBI Taxonomy" id="390850"/>
    <lineage>
        <taxon>Eukaryota</taxon>
        <taxon>Metazoa</taxon>
        <taxon>Ecdysozoa</taxon>
        <taxon>Nematoda</taxon>
        <taxon>Chromadorea</taxon>
        <taxon>Rhabditida</taxon>
        <taxon>Tylenchina</taxon>
        <taxon>Tylenchomorpha</taxon>
        <taxon>Tylenchoidea</taxon>
        <taxon>Meloidogynidae</taxon>
        <taxon>Meloidogyninae</taxon>
        <taxon>Meloidogyne</taxon>
    </lineage>
</organism>
<comment type="caution">
    <text evidence="1">The sequence shown here is derived from an EMBL/GenBank/DDBJ whole genome shotgun (WGS) entry which is preliminary data.</text>
</comment>
<name>A0ACB0YC30_MELEN</name>
<sequence length="267" mass="31135">MIFFGPLVEQLIIIIWPNEEKLKSIEDSLLYWKKKEVSIRVTLVLNEPELPSERKEAIQQCRNLVDSFDIGFYSYDGKLDKLKEVQERMALTDCLPEIEDNEEEESEEEDMPLVGYVKAKKKKEEKLLKVKELKVRRERQQQRASLRELRQRQQPRTSRRLSMSSSSSILLLLVCLLFFATTILASWECTDCEPFYPATAEKRGAMARPIGGLRLSNTEESFERLDDLIRSGNINEGRKPVLWCGNRPNTLWTFPNRQNSPFCQDLS</sequence>
<gene>
    <name evidence="1" type="ORF">MENTE1834_LOCUS10253</name>
</gene>